<reference evidence="2 3" key="1">
    <citation type="journal article" date="2024" name="Nat. Commun.">
        <title>Phylogenomics reveals the evolutionary origins of lichenization in chlorophyte algae.</title>
        <authorList>
            <person name="Puginier C."/>
            <person name="Libourel C."/>
            <person name="Otte J."/>
            <person name="Skaloud P."/>
            <person name="Haon M."/>
            <person name="Grisel S."/>
            <person name="Petersen M."/>
            <person name="Berrin J.G."/>
            <person name="Delaux P.M."/>
            <person name="Dal Grande F."/>
            <person name="Keller J."/>
        </authorList>
    </citation>
    <scope>NUCLEOTIDE SEQUENCE [LARGE SCALE GENOMIC DNA]</scope>
    <source>
        <strain evidence="2 3">SAG 2043</strain>
    </source>
</reference>
<keyword evidence="3" id="KW-1185">Reference proteome</keyword>
<accession>A0AAW1R560</accession>
<proteinExistence type="predicted"/>
<feature type="compositionally biased region" description="Low complexity" evidence="1">
    <location>
        <begin position="1"/>
        <end position="21"/>
    </location>
</feature>
<feature type="region of interest" description="Disordered" evidence="1">
    <location>
        <begin position="1"/>
        <end position="36"/>
    </location>
</feature>
<protein>
    <recommendedName>
        <fullName evidence="4">Phytanoyl-CoA dioxygenase</fullName>
    </recommendedName>
</protein>
<dbReference type="PANTHER" id="PTHR31630:SF10">
    <property type="entry name" value="PHYTANOYL-COA DIOXYGENASE"/>
    <property type="match status" value="1"/>
</dbReference>
<dbReference type="EMBL" id="JALJOR010000001">
    <property type="protein sequence ID" value="KAK9828670.1"/>
    <property type="molecule type" value="Genomic_DNA"/>
</dbReference>
<dbReference type="InterPro" id="IPR008775">
    <property type="entry name" value="Phytyl_CoA_dOase-like"/>
</dbReference>
<dbReference type="AlphaFoldDB" id="A0AAW1R560"/>
<evidence type="ECO:0008006" key="4">
    <source>
        <dbReference type="Google" id="ProtNLM"/>
    </source>
</evidence>
<dbReference type="Proteomes" id="UP001489004">
    <property type="component" value="Unassembled WGS sequence"/>
</dbReference>
<evidence type="ECO:0000313" key="3">
    <source>
        <dbReference type="Proteomes" id="UP001489004"/>
    </source>
</evidence>
<dbReference type="PANTHER" id="PTHR31630">
    <property type="entry name" value="PHYTANOYL-COA DIOXYGENASE-RELATED-RELATED"/>
    <property type="match status" value="1"/>
</dbReference>
<dbReference type="Gene3D" id="2.60.120.620">
    <property type="entry name" value="q2cbj1_9rhob like domain"/>
    <property type="match status" value="1"/>
</dbReference>
<sequence>MNAGISSSKSRQSAAKAVQAREAPTQANRHQASADDGLHQKIVEAAACLKEHGWAVIEGILPPDVCQEYVNSVWDWLESLGTGISRENPASWDHTRWPESFRGIINTLEVSHQDFVWRVRSHPRLVQVFAELWGTNELLSSFDSINISKPGPEAGSAPSWLHTDQAPLRSGAVCIQGIINIIDVAADTTGTLVVKHDSHLAHHRFFQEATVLSEDERAATADFYQFQQAELPFWEQFKSLALSGKAGSLFLWDSRTAHQNCLPDYRKDFRHVVYVCYQDRALASPHDMQLKQQAWDDYLVTTHWPAMNVTVFPRKGSDYYKTKKDEANGAASSADQGPPFQIKRTRANVESPVVLRLAGKEPYPQEEVWRKTPLLDVEHLYAAPR</sequence>
<name>A0AAW1R560_9CHLO</name>
<comment type="caution">
    <text evidence="2">The sequence shown here is derived from an EMBL/GenBank/DDBJ whole genome shotgun (WGS) entry which is preliminary data.</text>
</comment>
<dbReference type="Pfam" id="PF05721">
    <property type="entry name" value="PhyH"/>
    <property type="match status" value="1"/>
</dbReference>
<dbReference type="SUPFAM" id="SSF51197">
    <property type="entry name" value="Clavaminate synthase-like"/>
    <property type="match status" value="1"/>
</dbReference>
<gene>
    <name evidence="2" type="ORF">WJX72_001442</name>
</gene>
<organism evidence="2 3">
    <name type="scientific">[Myrmecia] bisecta</name>
    <dbReference type="NCBI Taxonomy" id="41462"/>
    <lineage>
        <taxon>Eukaryota</taxon>
        <taxon>Viridiplantae</taxon>
        <taxon>Chlorophyta</taxon>
        <taxon>core chlorophytes</taxon>
        <taxon>Trebouxiophyceae</taxon>
        <taxon>Trebouxiales</taxon>
        <taxon>Trebouxiaceae</taxon>
        <taxon>Myrmecia</taxon>
    </lineage>
</organism>
<evidence type="ECO:0000256" key="1">
    <source>
        <dbReference type="SAM" id="MobiDB-lite"/>
    </source>
</evidence>
<evidence type="ECO:0000313" key="2">
    <source>
        <dbReference type="EMBL" id="KAK9828670.1"/>
    </source>
</evidence>